<accession>A0A0C2WH23</accession>
<evidence type="ECO:0000256" key="1">
    <source>
        <dbReference type="SAM" id="SignalP"/>
    </source>
</evidence>
<proteinExistence type="predicted"/>
<dbReference type="HOGENOM" id="CLU_118201_1_0_1"/>
<dbReference type="Proteomes" id="UP000054549">
    <property type="component" value="Unassembled WGS sequence"/>
</dbReference>
<keyword evidence="3" id="KW-1185">Reference proteome</keyword>
<dbReference type="EMBL" id="KN818293">
    <property type="protein sequence ID" value="KIL60777.1"/>
    <property type="molecule type" value="Genomic_DNA"/>
</dbReference>
<name>A0A0C2WH23_AMAMK</name>
<feature type="chain" id="PRO_5002158160" evidence="1">
    <location>
        <begin position="23"/>
        <end position="130"/>
    </location>
</feature>
<evidence type="ECO:0000313" key="2">
    <source>
        <dbReference type="EMBL" id="KIL60777.1"/>
    </source>
</evidence>
<dbReference type="InParanoid" id="A0A0C2WH23"/>
<feature type="signal peptide" evidence="1">
    <location>
        <begin position="1"/>
        <end position="22"/>
    </location>
</feature>
<gene>
    <name evidence="2" type="ORF">M378DRAFT_13918</name>
</gene>
<organism evidence="2 3">
    <name type="scientific">Amanita muscaria (strain Koide BX008)</name>
    <dbReference type="NCBI Taxonomy" id="946122"/>
    <lineage>
        <taxon>Eukaryota</taxon>
        <taxon>Fungi</taxon>
        <taxon>Dikarya</taxon>
        <taxon>Basidiomycota</taxon>
        <taxon>Agaricomycotina</taxon>
        <taxon>Agaricomycetes</taxon>
        <taxon>Agaricomycetidae</taxon>
        <taxon>Agaricales</taxon>
        <taxon>Pluteineae</taxon>
        <taxon>Amanitaceae</taxon>
        <taxon>Amanita</taxon>
    </lineage>
</organism>
<dbReference type="AlphaFoldDB" id="A0A0C2WH23"/>
<sequence>MKSFKVLTLLTLAAALFCGANGSPATGATTDGHFIKRQNKKELNYALYSISDIFRSAYIKEEGKIYAEFDLIAYDIFVGGAGSFTLDGKSEYENWAWDGIIARDQDMRSTTIRFLNPVTPGGPTRSTGGG</sequence>
<reference evidence="2 3" key="1">
    <citation type="submission" date="2014-04" db="EMBL/GenBank/DDBJ databases">
        <title>Evolutionary Origins and Diversification of the Mycorrhizal Mutualists.</title>
        <authorList>
            <consortium name="DOE Joint Genome Institute"/>
            <consortium name="Mycorrhizal Genomics Consortium"/>
            <person name="Kohler A."/>
            <person name="Kuo A."/>
            <person name="Nagy L.G."/>
            <person name="Floudas D."/>
            <person name="Copeland A."/>
            <person name="Barry K.W."/>
            <person name="Cichocki N."/>
            <person name="Veneault-Fourrey C."/>
            <person name="LaButti K."/>
            <person name="Lindquist E.A."/>
            <person name="Lipzen A."/>
            <person name="Lundell T."/>
            <person name="Morin E."/>
            <person name="Murat C."/>
            <person name="Riley R."/>
            <person name="Ohm R."/>
            <person name="Sun H."/>
            <person name="Tunlid A."/>
            <person name="Henrissat B."/>
            <person name="Grigoriev I.V."/>
            <person name="Hibbett D.S."/>
            <person name="Martin F."/>
        </authorList>
    </citation>
    <scope>NUCLEOTIDE SEQUENCE [LARGE SCALE GENOMIC DNA]</scope>
    <source>
        <strain evidence="2 3">Koide BX008</strain>
    </source>
</reference>
<protein>
    <submittedName>
        <fullName evidence="2">Uncharacterized protein</fullName>
    </submittedName>
</protein>
<keyword evidence="1" id="KW-0732">Signal</keyword>
<evidence type="ECO:0000313" key="3">
    <source>
        <dbReference type="Proteomes" id="UP000054549"/>
    </source>
</evidence>